<accession>A0A850QUP3</accession>
<sequence length="355" mass="39439">MNCIFLRKLISIILLFTSSLSFSYTLTGTLEGTDLRFKNVQNGPSGTFTIADWSPAHNLLPAHRWSPGFLFKKFDIILVGPSGKIKVDVSDAISVIGMEYQTKNVLEHSDEELFGSLCSDGASSANNTYVLDNSSGACHGSTYDSYDQMPFYFSRPLFKIDKTKIISAFNSLSDSEKKEGIYSFSVSLVTPYYFETISSRVETWRNVTSILNVSINYRPGYITKVYLDEPGFHDVKFDISAKDESRLIGKTSFNVNADGSMPEGLILSIPKINKFVLKNADPSVKYPEIPLSVSCPNCSAPELVTDGVIMADEVVVNLKGDHIKFPINVEINQDKDKVSLGDYYGFFVLNFSLNL</sequence>
<protein>
    <recommendedName>
        <fullName evidence="3">Fimbrial protein</fullName>
    </recommendedName>
</protein>
<gene>
    <name evidence="1" type="ORF">HWA77_19245</name>
</gene>
<evidence type="ECO:0000313" key="1">
    <source>
        <dbReference type="EMBL" id="NVP02356.1"/>
    </source>
</evidence>
<dbReference type="AlphaFoldDB" id="A0A850QUP3"/>
<reference evidence="1 2" key="1">
    <citation type="submission" date="2020-06" db="EMBL/GenBank/DDBJ databases">
        <title>Photobacterium damselae subsp. damselae comparative genomics.</title>
        <authorList>
            <person name="Osorio C.R."/>
        </authorList>
    </citation>
    <scope>NUCLEOTIDE SEQUENCE [LARGE SCALE GENOMIC DNA]</scope>
    <source>
        <strain evidence="1 2">TW250/03</strain>
    </source>
</reference>
<evidence type="ECO:0008006" key="3">
    <source>
        <dbReference type="Google" id="ProtNLM"/>
    </source>
</evidence>
<dbReference type="EMBL" id="JABXOR010001217">
    <property type="protein sequence ID" value="NVP02356.1"/>
    <property type="molecule type" value="Genomic_DNA"/>
</dbReference>
<organism evidence="1 2">
    <name type="scientific">Photobacterium damselae subsp. damselae</name>
    <name type="common">Listonella damsela</name>
    <dbReference type="NCBI Taxonomy" id="85581"/>
    <lineage>
        <taxon>Bacteria</taxon>
        <taxon>Pseudomonadati</taxon>
        <taxon>Pseudomonadota</taxon>
        <taxon>Gammaproteobacteria</taxon>
        <taxon>Vibrionales</taxon>
        <taxon>Vibrionaceae</taxon>
        <taxon>Photobacterium</taxon>
    </lineage>
</organism>
<dbReference type="Proteomes" id="UP000533429">
    <property type="component" value="Unassembled WGS sequence"/>
</dbReference>
<name>A0A850QUP3_PHODD</name>
<proteinExistence type="predicted"/>
<evidence type="ECO:0000313" key="2">
    <source>
        <dbReference type="Proteomes" id="UP000533429"/>
    </source>
</evidence>
<comment type="caution">
    <text evidence="1">The sequence shown here is derived from an EMBL/GenBank/DDBJ whole genome shotgun (WGS) entry which is preliminary data.</text>
</comment>